<evidence type="ECO:0000313" key="1">
    <source>
        <dbReference type="EMBL" id="MEQ2253042.1"/>
    </source>
</evidence>
<comment type="caution">
    <text evidence="1">The sequence shown here is derived from an EMBL/GenBank/DDBJ whole genome shotgun (WGS) entry which is preliminary data.</text>
</comment>
<keyword evidence="2" id="KW-1185">Reference proteome</keyword>
<proteinExistence type="predicted"/>
<protein>
    <submittedName>
        <fullName evidence="1">Uncharacterized protein</fullName>
    </submittedName>
</protein>
<accession>A0ABV0VA61</accession>
<gene>
    <name evidence="1" type="ORF">ILYODFUR_027975</name>
</gene>
<evidence type="ECO:0000313" key="2">
    <source>
        <dbReference type="Proteomes" id="UP001482620"/>
    </source>
</evidence>
<reference evidence="1 2" key="1">
    <citation type="submission" date="2021-06" db="EMBL/GenBank/DDBJ databases">
        <authorList>
            <person name="Palmer J.M."/>
        </authorList>
    </citation>
    <scope>NUCLEOTIDE SEQUENCE [LARGE SCALE GENOMIC DNA]</scope>
    <source>
        <strain evidence="2">if_2019</strain>
        <tissue evidence="1">Muscle</tissue>
    </source>
</reference>
<name>A0ABV0VA61_9TELE</name>
<dbReference type="Proteomes" id="UP001482620">
    <property type="component" value="Unassembled WGS sequence"/>
</dbReference>
<organism evidence="1 2">
    <name type="scientific">Ilyodon furcidens</name>
    <name type="common">goldbreast splitfin</name>
    <dbReference type="NCBI Taxonomy" id="33524"/>
    <lineage>
        <taxon>Eukaryota</taxon>
        <taxon>Metazoa</taxon>
        <taxon>Chordata</taxon>
        <taxon>Craniata</taxon>
        <taxon>Vertebrata</taxon>
        <taxon>Euteleostomi</taxon>
        <taxon>Actinopterygii</taxon>
        <taxon>Neopterygii</taxon>
        <taxon>Teleostei</taxon>
        <taxon>Neoteleostei</taxon>
        <taxon>Acanthomorphata</taxon>
        <taxon>Ovalentaria</taxon>
        <taxon>Atherinomorphae</taxon>
        <taxon>Cyprinodontiformes</taxon>
        <taxon>Goodeidae</taxon>
        <taxon>Ilyodon</taxon>
    </lineage>
</organism>
<sequence>MSFYIFLHCVERSEGDRGSPHIESKRAGKWRRLHLIFSIWQGLPQKTIFKEEQGKEKTRRISNLQGIYKSPGSSLKIFVCILFCSLRMLSKCKFIHINNSS</sequence>
<dbReference type="EMBL" id="JAHRIQ010096436">
    <property type="protein sequence ID" value="MEQ2253042.1"/>
    <property type="molecule type" value="Genomic_DNA"/>
</dbReference>